<keyword evidence="6 8" id="KW-0472">Membrane</keyword>
<gene>
    <name evidence="10" type="primary">AMT3</name>
</gene>
<dbReference type="AlphaFoldDB" id="U3LY22"/>
<reference evidence="10" key="1">
    <citation type="journal article" date="2013" name="Eukaryot. Cell">
        <title>Characterization of three ammonium transporters of the glomeromycotan fungus Geosiphon pyriformis.</title>
        <authorList>
            <person name="Ellerbeck M."/>
            <person name="Schussler A."/>
            <person name="Brucker D."/>
            <person name="Dafinger C."/>
            <person name="Loos F."/>
            <person name="Brachmann A."/>
        </authorList>
    </citation>
    <scope>NUCLEOTIDE SEQUENCE</scope>
</reference>
<comment type="subcellular location">
    <subcellularLocation>
        <location evidence="8">Cell membrane</location>
        <topology evidence="8">Multi-pass membrane protein</topology>
    </subcellularLocation>
    <subcellularLocation>
        <location evidence="1">Membrane</location>
        <topology evidence="1">Multi-pass membrane protein</topology>
    </subcellularLocation>
</comment>
<protein>
    <recommendedName>
        <fullName evidence="8">Ammonium transporter</fullName>
    </recommendedName>
</protein>
<evidence type="ECO:0000259" key="9">
    <source>
        <dbReference type="Pfam" id="PF00909"/>
    </source>
</evidence>
<name>U3LY22_9GLOM</name>
<feature type="transmembrane region" description="Helical" evidence="8">
    <location>
        <begin position="246"/>
        <end position="267"/>
    </location>
</feature>
<feature type="transmembrane region" description="Helical" evidence="8">
    <location>
        <begin position="274"/>
        <end position="291"/>
    </location>
</feature>
<feature type="transmembrane region" description="Helical" evidence="8">
    <location>
        <begin position="143"/>
        <end position="166"/>
    </location>
</feature>
<keyword evidence="5 8" id="KW-1133">Transmembrane helix</keyword>
<feature type="transmembrane region" description="Helical" evidence="8">
    <location>
        <begin position="116"/>
        <end position="136"/>
    </location>
</feature>
<keyword evidence="4 8" id="KW-0812">Transmembrane</keyword>
<comment type="similarity">
    <text evidence="2 8">Belongs to the ammonia transporter channel (TC 1.A.11.2) family.</text>
</comment>
<feature type="transmembrane region" description="Helical" evidence="8">
    <location>
        <begin position="376"/>
        <end position="400"/>
    </location>
</feature>
<keyword evidence="3 8" id="KW-0813">Transport</keyword>
<dbReference type="Pfam" id="PF00909">
    <property type="entry name" value="Ammonium_transp"/>
    <property type="match status" value="1"/>
</dbReference>
<evidence type="ECO:0000256" key="3">
    <source>
        <dbReference type="ARBA" id="ARBA00022448"/>
    </source>
</evidence>
<feature type="transmembrane region" description="Helical" evidence="8">
    <location>
        <begin position="59"/>
        <end position="77"/>
    </location>
</feature>
<dbReference type="Gene3D" id="1.10.3430.10">
    <property type="entry name" value="Ammonium transporter AmtB like domains"/>
    <property type="match status" value="1"/>
</dbReference>
<sequence>MDSVEDTNVTLPFKNGSSPDYNPGDVGFVLMSTALVFFMVPGVGYFYSGMARSKNALSLILLSLLSIAVVSFQWWFWGFSLTYSKDSGKFIGNFRNIFLQNVQNEPSPVSQKIPDLVFALYQLMFAAITPALAIGAAAERARLFPTIIFIFVWTTLVYDVIAHWVWSPNGWAYMMGAIDFAGGTPVHISCGAAALAYCMILGKRNGHGTEEFRPHNVSNIALGTVMMWFGWFGFNGGSALSANLRAANAMYVTNLSASVGGLTWMFLDYRLERKLSTLSFCSGIIAGLVAITPGSGYVSPSAALLFGFLAGLICNLSVKLKHVFEFDDALDVFAVHGVGGILGNLLTGIFAQKSIAFYDNHERIKGGWLDHHWEQIAYQLATSMAGLFYSFAVTYIILFIMNILPGLSIRASHEAEVKGIDESEIGENAYYHVARLMAANARTGELRTIRETSNFQNNVGKIDRTERTFAHF</sequence>
<feature type="transmembrane region" description="Helical" evidence="8">
    <location>
        <begin position="297"/>
        <end position="318"/>
    </location>
</feature>
<accession>U3LY22</accession>
<organism evidence="10">
    <name type="scientific">Geosiphon pyriformis</name>
    <dbReference type="NCBI Taxonomy" id="50956"/>
    <lineage>
        <taxon>Eukaryota</taxon>
        <taxon>Fungi</taxon>
        <taxon>Fungi incertae sedis</taxon>
        <taxon>Mucoromycota</taxon>
        <taxon>Glomeromycotina</taxon>
        <taxon>Glomeromycetes</taxon>
        <taxon>Archaeosporales</taxon>
        <taxon>Geosiphonaceae</taxon>
        <taxon>Geosiphon</taxon>
    </lineage>
</organism>
<evidence type="ECO:0000313" key="10">
    <source>
        <dbReference type="EMBL" id="AGO45862.1"/>
    </source>
</evidence>
<evidence type="ECO:0000256" key="8">
    <source>
        <dbReference type="RuleBase" id="RU362002"/>
    </source>
</evidence>
<dbReference type="InterPro" id="IPR024041">
    <property type="entry name" value="NH4_transpt_AmtB-like_dom"/>
</dbReference>
<dbReference type="PANTHER" id="PTHR43029:SF10">
    <property type="entry name" value="AMMONIUM TRANSPORTER MEP2"/>
    <property type="match status" value="1"/>
</dbReference>
<dbReference type="GO" id="GO:0008519">
    <property type="term" value="F:ammonium channel activity"/>
    <property type="evidence" value="ECO:0007669"/>
    <property type="project" value="InterPro"/>
</dbReference>
<evidence type="ECO:0000256" key="1">
    <source>
        <dbReference type="ARBA" id="ARBA00004141"/>
    </source>
</evidence>
<proteinExistence type="inferred from homology"/>
<dbReference type="PANTHER" id="PTHR43029">
    <property type="entry name" value="AMMONIUM TRANSPORTER MEP2"/>
    <property type="match status" value="1"/>
</dbReference>
<feature type="domain" description="Ammonium transporter AmtB-like" evidence="9">
    <location>
        <begin position="28"/>
        <end position="430"/>
    </location>
</feature>
<evidence type="ECO:0000256" key="5">
    <source>
        <dbReference type="ARBA" id="ARBA00022989"/>
    </source>
</evidence>
<feature type="transmembrane region" description="Helical" evidence="8">
    <location>
        <begin position="26"/>
        <end position="47"/>
    </location>
</feature>
<feature type="transmembrane region" description="Helical" evidence="8">
    <location>
        <begin position="217"/>
        <end position="234"/>
    </location>
</feature>
<feature type="transmembrane region" description="Helical" evidence="8">
    <location>
        <begin position="330"/>
        <end position="351"/>
    </location>
</feature>
<dbReference type="SUPFAM" id="SSF111352">
    <property type="entry name" value="Ammonium transporter"/>
    <property type="match status" value="1"/>
</dbReference>
<feature type="transmembrane region" description="Helical" evidence="8">
    <location>
        <begin position="172"/>
        <end position="197"/>
    </location>
</feature>
<keyword evidence="7 8" id="KW-0924">Ammonia transport</keyword>
<evidence type="ECO:0000256" key="6">
    <source>
        <dbReference type="ARBA" id="ARBA00023136"/>
    </source>
</evidence>
<dbReference type="NCBIfam" id="TIGR00836">
    <property type="entry name" value="amt"/>
    <property type="match status" value="1"/>
</dbReference>
<evidence type="ECO:0000256" key="7">
    <source>
        <dbReference type="ARBA" id="ARBA00023177"/>
    </source>
</evidence>
<dbReference type="FunFam" id="1.10.3430.10:FF:000003">
    <property type="entry name" value="Ammonium transporter"/>
    <property type="match status" value="1"/>
</dbReference>
<dbReference type="InterPro" id="IPR001905">
    <property type="entry name" value="Ammonium_transpt"/>
</dbReference>
<dbReference type="GO" id="GO:0005886">
    <property type="term" value="C:plasma membrane"/>
    <property type="evidence" value="ECO:0007669"/>
    <property type="project" value="UniProtKB-SubCell"/>
</dbReference>
<evidence type="ECO:0000256" key="4">
    <source>
        <dbReference type="ARBA" id="ARBA00022692"/>
    </source>
</evidence>
<dbReference type="EMBL" id="JX535579">
    <property type="protein sequence ID" value="AGO45862.1"/>
    <property type="molecule type" value="Genomic_DNA"/>
</dbReference>
<dbReference type="InterPro" id="IPR029020">
    <property type="entry name" value="Ammonium/urea_transptr"/>
</dbReference>
<evidence type="ECO:0000256" key="2">
    <source>
        <dbReference type="ARBA" id="ARBA00005887"/>
    </source>
</evidence>